<dbReference type="MGI" id="MGI:1918576">
    <property type="gene designation" value="Treml1"/>
</dbReference>
<sequence>MDCYLLLLLLLLGLAGQGSADSHPEVLQAPVGSSILVQCHYRLQDVRALKSLAQERGRKQRTRKKPIESEPEVCSRTPPWTLPRVLVLTSSDGVRTVSP</sequence>
<evidence type="ECO:0000313" key="5">
    <source>
        <dbReference type="MGI" id="MGI:1918576"/>
    </source>
</evidence>
<evidence type="ECO:0000256" key="1">
    <source>
        <dbReference type="SAM" id="MobiDB-lite"/>
    </source>
</evidence>
<gene>
    <name evidence="3 4 5" type="primary">Treml1</name>
</gene>
<dbReference type="ExpressionAtlas" id="A6XA73">
    <property type="expression patterns" value="baseline and differential"/>
</dbReference>
<accession>A6XA73</accession>
<reference evidence="4 6" key="2">
    <citation type="journal article" date="2009" name="PLoS Biol.">
        <title>Lineage-specific biology revealed by a finished genome assembly of the mouse.</title>
        <authorList>
            <consortium name="Mouse Genome Sequencing Consortium"/>
            <person name="Church D.M."/>
            <person name="Goodstadt L."/>
            <person name="Hillier L.W."/>
            <person name="Zody M.C."/>
            <person name="Goldstein S."/>
            <person name="She X."/>
            <person name="Bult C.J."/>
            <person name="Agarwala R."/>
            <person name="Cherry J.L."/>
            <person name="DiCuccio M."/>
            <person name="Hlavina W."/>
            <person name="Kapustin Y."/>
            <person name="Meric P."/>
            <person name="Maglott D."/>
            <person name="Birtle Z."/>
            <person name="Marques A.C."/>
            <person name="Graves T."/>
            <person name="Zhou S."/>
            <person name="Teague B."/>
            <person name="Potamousis K."/>
            <person name="Churas C."/>
            <person name="Place M."/>
            <person name="Herschleb J."/>
            <person name="Runnheim R."/>
            <person name="Forrest D."/>
            <person name="Amos-Landgraf J."/>
            <person name="Schwartz D.C."/>
            <person name="Cheng Z."/>
            <person name="Lindblad-Toh K."/>
            <person name="Eichler E.E."/>
            <person name="Ponting C.P."/>
        </authorList>
    </citation>
    <scope>NUCLEOTIDE SEQUENCE [LARGE SCALE GENOMIC DNA]</scope>
    <source>
        <strain evidence="4 6">C57BL/6J</strain>
    </source>
</reference>
<dbReference type="GeneTree" id="ENSGT00470000042300"/>
<reference evidence="3" key="1">
    <citation type="submission" date="2005-06" db="EMBL/GenBank/DDBJ databases">
        <title>Trem-like transcripts expression in microglia and peripheral myeloid cells display a common pattern.</title>
        <authorList>
            <person name="Melchior B."/>
            <person name="Carson M.J."/>
        </authorList>
    </citation>
    <scope>NUCLEOTIDE SEQUENCE</scope>
    <source>
        <strain evidence="3">C57Bl6/J</strain>
    </source>
</reference>
<dbReference type="EMBL" id="DQ087181">
    <property type="protein sequence ID" value="ABA38677.1"/>
    <property type="molecule type" value="mRNA"/>
</dbReference>
<dbReference type="VEuPathDB" id="HostDB:ENSMUSG00000023993"/>
<evidence type="ECO:0000313" key="6">
    <source>
        <dbReference type="Proteomes" id="UP000000589"/>
    </source>
</evidence>
<dbReference type="AlphaFoldDB" id="A6XA73"/>
<reference evidence="4" key="4">
    <citation type="submission" date="2025-05" db="UniProtKB">
        <authorList>
            <consortium name="Ensembl"/>
        </authorList>
    </citation>
    <scope>IDENTIFICATION</scope>
    <source>
        <strain evidence="4">C57BL/6J</strain>
    </source>
</reference>
<evidence type="ECO:0000313" key="4">
    <source>
        <dbReference type="Ensembl" id="ENSMUSP00000153029.2"/>
    </source>
</evidence>
<reference evidence="4" key="3">
    <citation type="journal article" date="2011" name="PLoS Biol.">
        <title>Modernizing reference genome assemblies.</title>
        <authorList>
            <person name="Church D.M."/>
            <person name="Schneider V.A."/>
            <person name="Graves T."/>
            <person name="Auger K."/>
            <person name="Cunningham F."/>
            <person name="Bouk N."/>
            <person name="Chen H.C."/>
            <person name="Agarwala R."/>
            <person name="McLaren W.M."/>
            <person name="Ritchie G.R."/>
            <person name="Albracht D."/>
            <person name="Kremitzki M."/>
            <person name="Rock S."/>
            <person name="Kotkiewicz H."/>
            <person name="Kremitzki C."/>
            <person name="Wollam A."/>
            <person name="Trani L."/>
            <person name="Fulton L."/>
            <person name="Fulton R."/>
            <person name="Matthews L."/>
            <person name="Whitehead S."/>
            <person name="Chow W."/>
            <person name="Torrance J."/>
            <person name="Dunn M."/>
            <person name="Harden G."/>
            <person name="Threadgold G."/>
            <person name="Wood J."/>
            <person name="Collins J."/>
            <person name="Heath P."/>
            <person name="Griffiths G."/>
            <person name="Pelan S."/>
            <person name="Grafham D."/>
            <person name="Eichler E.E."/>
            <person name="Weinstock G."/>
            <person name="Mardis E.R."/>
            <person name="Wilson R.K."/>
            <person name="Howe K."/>
            <person name="Flicek P."/>
            <person name="Hubbard T."/>
        </authorList>
    </citation>
    <scope>NUCLEOTIDE SEQUENCE [LARGE SCALE GENOMIC DNA]</scope>
    <source>
        <strain evidence="4">C57BL/6J</strain>
    </source>
</reference>
<name>A6XA73_MOUSE</name>
<organism evidence="3">
    <name type="scientific">Mus musculus</name>
    <name type="common">Mouse</name>
    <dbReference type="NCBI Taxonomy" id="10090"/>
    <lineage>
        <taxon>Eukaryota</taxon>
        <taxon>Metazoa</taxon>
        <taxon>Chordata</taxon>
        <taxon>Craniata</taxon>
        <taxon>Vertebrata</taxon>
        <taxon>Euteleostomi</taxon>
        <taxon>Mammalia</taxon>
        <taxon>Eutheria</taxon>
        <taxon>Euarchontoglires</taxon>
        <taxon>Glires</taxon>
        <taxon>Rodentia</taxon>
        <taxon>Myomorpha</taxon>
        <taxon>Muroidea</taxon>
        <taxon>Muridae</taxon>
        <taxon>Murinae</taxon>
        <taxon>Mus</taxon>
        <taxon>Mus</taxon>
    </lineage>
</organism>
<dbReference type="Ensembl" id="ENSMUST00000223956.2">
    <property type="protein sequence ID" value="ENSMUSP00000153029.2"/>
    <property type="gene ID" value="ENSMUSG00000023993.8"/>
</dbReference>
<proteinExistence type="evidence at transcript level"/>
<evidence type="ECO:0000313" key="3">
    <source>
        <dbReference type="EMBL" id="ABA38677.1"/>
    </source>
</evidence>
<feature type="region of interest" description="Disordered" evidence="1">
    <location>
        <begin position="54"/>
        <end position="75"/>
    </location>
</feature>
<dbReference type="Antibodypedia" id="2655">
    <property type="antibodies" value="289 antibodies from 30 providers"/>
</dbReference>
<evidence type="ECO:0000256" key="2">
    <source>
        <dbReference type="SAM" id="SignalP"/>
    </source>
</evidence>
<keyword evidence="6" id="KW-1185">Reference proteome</keyword>
<feature type="chain" id="PRO_5015086540" evidence="2">
    <location>
        <begin position="21"/>
        <end position="99"/>
    </location>
</feature>
<dbReference type="AGR" id="MGI:1918576"/>
<dbReference type="Bgee" id="ENSMUSG00000023993">
    <property type="expression patterns" value="Expressed in bone marrow and 29 other cell types or tissues"/>
</dbReference>
<protein>
    <submittedName>
        <fullName evidence="3 4">Triggering receptor expressed on myeloid cells-like 1</fullName>
    </submittedName>
</protein>
<keyword evidence="3" id="KW-0675">Receptor</keyword>
<feature type="signal peptide" evidence="2">
    <location>
        <begin position="1"/>
        <end position="20"/>
    </location>
</feature>
<dbReference type="Proteomes" id="UP000000589">
    <property type="component" value="Chromosome 17"/>
</dbReference>
<keyword evidence="2" id="KW-0732">Signal</keyword>